<dbReference type="AlphaFoldDB" id="A0A9P4WE18"/>
<gene>
    <name evidence="3" type="ORF">E8E13_010740</name>
</gene>
<feature type="domain" description="Jacalin-type lectin" evidence="2">
    <location>
        <begin position="299"/>
        <end position="440"/>
    </location>
</feature>
<dbReference type="GO" id="GO:0005737">
    <property type="term" value="C:cytoplasm"/>
    <property type="evidence" value="ECO:0007669"/>
    <property type="project" value="TreeGrafter"/>
</dbReference>
<dbReference type="GO" id="GO:0016791">
    <property type="term" value="F:phosphatase activity"/>
    <property type="evidence" value="ECO:0007669"/>
    <property type="project" value="InterPro"/>
</dbReference>
<feature type="signal peptide" evidence="1">
    <location>
        <begin position="1"/>
        <end position="20"/>
    </location>
</feature>
<keyword evidence="4" id="KW-1185">Reference proteome</keyword>
<dbReference type="PANTHER" id="PTHR16320:SF1">
    <property type="entry name" value="SPHINGOMYELINASE DDB_G0288017"/>
    <property type="match status" value="1"/>
</dbReference>
<dbReference type="SMART" id="SM00915">
    <property type="entry name" value="Jacalin"/>
    <property type="match status" value="1"/>
</dbReference>
<organism evidence="3 4">
    <name type="scientific">Curvularia kusanoi</name>
    <name type="common">Cochliobolus kusanoi</name>
    <dbReference type="NCBI Taxonomy" id="90978"/>
    <lineage>
        <taxon>Eukaryota</taxon>
        <taxon>Fungi</taxon>
        <taxon>Dikarya</taxon>
        <taxon>Ascomycota</taxon>
        <taxon>Pezizomycotina</taxon>
        <taxon>Dothideomycetes</taxon>
        <taxon>Pleosporomycetidae</taxon>
        <taxon>Pleosporales</taxon>
        <taxon>Pleosporineae</taxon>
        <taxon>Pleosporaceae</taxon>
        <taxon>Curvularia</taxon>
    </lineage>
</organism>
<dbReference type="PROSITE" id="PS51752">
    <property type="entry name" value="JACALIN_LECTIN"/>
    <property type="match status" value="1"/>
</dbReference>
<dbReference type="Gene3D" id="2.100.10.30">
    <property type="entry name" value="Jacalin-like lectin domain"/>
    <property type="match status" value="1"/>
</dbReference>
<accession>A0A9P4WE18</accession>
<dbReference type="EMBL" id="SWKU01000003">
    <property type="protein sequence ID" value="KAF3008829.1"/>
    <property type="molecule type" value="Genomic_DNA"/>
</dbReference>
<feature type="chain" id="PRO_5040155480" description="Jacalin-type lectin domain-containing protein" evidence="1">
    <location>
        <begin position="21"/>
        <end position="441"/>
    </location>
</feature>
<dbReference type="Gene3D" id="3.60.10.10">
    <property type="entry name" value="Endonuclease/exonuclease/phosphatase"/>
    <property type="match status" value="1"/>
</dbReference>
<evidence type="ECO:0000313" key="3">
    <source>
        <dbReference type="EMBL" id="KAF3008829.1"/>
    </source>
</evidence>
<dbReference type="InterPro" id="IPR036691">
    <property type="entry name" value="Endo/exonu/phosph_ase_sf"/>
</dbReference>
<dbReference type="PANTHER" id="PTHR16320">
    <property type="entry name" value="SPHINGOMYELINASE FAMILY MEMBER"/>
    <property type="match status" value="1"/>
</dbReference>
<dbReference type="SUPFAM" id="SSF56219">
    <property type="entry name" value="DNase I-like"/>
    <property type="match status" value="1"/>
</dbReference>
<name>A0A9P4WE18_CURKU</name>
<protein>
    <recommendedName>
        <fullName evidence="2">Jacalin-type lectin domain-containing protein</fullName>
    </recommendedName>
</protein>
<dbReference type="SUPFAM" id="SSF51101">
    <property type="entry name" value="Mannose-binding lectins"/>
    <property type="match status" value="1"/>
</dbReference>
<evidence type="ECO:0000313" key="4">
    <source>
        <dbReference type="Proteomes" id="UP000801428"/>
    </source>
</evidence>
<reference evidence="3" key="1">
    <citation type="submission" date="2019-04" db="EMBL/GenBank/DDBJ databases">
        <title>Sequencing of skin fungus with MAO and IRED activity.</title>
        <authorList>
            <person name="Marsaioli A.J."/>
            <person name="Bonatto J.M.C."/>
            <person name="Reis Junior O."/>
        </authorList>
    </citation>
    <scope>NUCLEOTIDE SEQUENCE</scope>
    <source>
        <strain evidence="3">30M1</strain>
    </source>
</reference>
<dbReference type="OrthoDB" id="40902at2759"/>
<keyword evidence="1" id="KW-0732">Signal</keyword>
<dbReference type="GO" id="GO:0004767">
    <property type="term" value="F:sphingomyelin phosphodiesterase activity"/>
    <property type="evidence" value="ECO:0007669"/>
    <property type="project" value="InterPro"/>
</dbReference>
<evidence type="ECO:0000256" key="1">
    <source>
        <dbReference type="SAM" id="SignalP"/>
    </source>
</evidence>
<dbReference type="GO" id="GO:0046856">
    <property type="term" value="P:phosphatidylinositol dephosphorylation"/>
    <property type="evidence" value="ECO:0007669"/>
    <property type="project" value="InterPro"/>
</dbReference>
<dbReference type="Proteomes" id="UP000801428">
    <property type="component" value="Unassembled WGS sequence"/>
</dbReference>
<evidence type="ECO:0000259" key="2">
    <source>
        <dbReference type="PROSITE" id="PS51752"/>
    </source>
</evidence>
<sequence length="441" mass="47380">MPSSWYTLVSLLPALQLASAQTAGSFNAMTFNVAGLPDILNGNEIPGDKDANTARIGQLFTQYNMDIINVQEDFNFHATLYANDKHPYRTATSGGVPFGSGLNTLSNFNFVDFERVKWGQCSTFDGADCLTPKGFTFMRVKVADGVWVDAYNLHADAGTTAADLVARAANLQQVSDYIKMNSVGNPVLVFGDSNTRYTRTGDIPRVFGTANGMRDAWVELIKNNVAPTQGSADLVCDNPSKTTSCETVDKIWYRGSATTTLQATTFEYASEMFLQTNGSILSDHNPVLVDFTWTLKGQMRIGDPWGGEFGNWYNDLDTLSPISNAKVASVTLRGQNRLDAISVTLASGQTLSHGGTGGTDSTLTLNSGETLTAATLCRGDKDGKTRIFYAQLRTSAGRSVSAGVKTSDCVEKTAASGYSFVGFLGRSGDEVDKLGFISIKA</sequence>
<dbReference type="InterPro" id="IPR000300">
    <property type="entry name" value="IPPc"/>
</dbReference>
<dbReference type="InterPro" id="IPR036404">
    <property type="entry name" value="Jacalin-like_lectin_dom_sf"/>
</dbReference>
<dbReference type="InterPro" id="IPR038772">
    <property type="entry name" value="Sph/SMPD2-like"/>
</dbReference>
<dbReference type="Pfam" id="PF01419">
    <property type="entry name" value="Jacalin"/>
    <property type="match status" value="1"/>
</dbReference>
<comment type="caution">
    <text evidence="3">The sequence shown here is derived from an EMBL/GenBank/DDBJ whole genome shotgun (WGS) entry which is preliminary data.</text>
</comment>
<dbReference type="CDD" id="cd09615">
    <property type="entry name" value="Jacalin_EEP"/>
    <property type="match status" value="1"/>
</dbReference>
<dbReference type="Pfam" id="PF22669">
    <property type="entry name" value="Exo_endo_phos2"/>
    <property type="match status" value="1"/>
</dbReference>
<proteinExistence type="predicted"/>
<dbReference type="InterPro" id="IPR001229">
    <property type="entry name" value="Jacalin-like_lectin_dom"/>
</dbReference>